<dbReference type="EnsemblFungi" id="MVLG_00880T0">
    <property type="protein sequence ID" value="MVLG_00880T0"/>
    <property type="gene ID" value="MVLG_00880"/>
</dbReference>
<dbReference type="InParanoid" id="U5H0E6"/>
<dbReference type="SUPFAM" id="SSF56112">
    <property type="entry name" value="Protein kinase-like (PK-like)"/>
    <property type="match status" value="1"/>
</dbReference>
<dbReference type="EMBL" id="AEIJ01000078">
    <property type="status" value="NOT_ANNOTATED_CDS"/>
    <property type="molecule type" value="Genomic_DNA"/>
</dbReference>
<dbReference type="STRING" id="683840.U5H0E6"/>
<protein>
    <recommendedName>
        <fullName evidence="4">Protein kinase domain-containing protein</fullName>
    </recommendedName>
</protein>
<evidence type="ECO:0000313" key="2">
    <source>
        <dbReference type="EnsemblFungi" id="MVLG_00880T0"/>
    </source>
</evidence>
<dbReference type="OrthoDB" id="2539540at2759"/>
<dbReference type="AlphaFoldDB" id="U5H0E6"/>
<organism evidence="1">
    <name type="scientific">Microbotryum lychnidis-dioicae (strain p1A1 Lamole / MvSl-1064)</name>
    <name type="common">Anther smut fungus</name>
    <dbReference type="NCBI Taxonomy" id="683840"/>
    <lineage>
        <taxon>Eukaryota</taxon>
        <taxon>Fungi</taxon>
        <taxon>Dikarya</taxon>
        <taxon>Basidiomycota</taxon>
        <taxon>Pucciniomycotina</taxon>
        <taxon>Microbotryomycetes</taxon>
        <taxon>Microbotryales</taxon>
        <taxon>Microbotryaceae</taxon>
        <taxon>Microbotryum</taxon>
    </lineage>
</organism>
<reference evidence="3" key="1">
    <citation type="submission" date="2010-11" db="EMBL/GenBank/DDBJ databases">
        <title>The genome sequence of Microbotryum violaceum strain p1A1 Lamole.</title>
        <authorList>
            <person name="Cuomo C."/>
            <person name="Perlin M."/>
            <person name="Young S.K."/>
            <person name="Zeng Q."/>
            <person name="Gargeya S."/>
            <person name="Alvarado L."/>
            <person name="Berlin A."/>
            <person name="Chapman S.B."/>
            <person name="Chen Z."/>
            <person name="Freedman E."/>
            <person name="Gellesch M."/>
            <person name="Goldberg J."/>
            <person name="Griggs A."/>
            <person name="Gujja S."/>
            <person name="Heilman E."/>
            <person name="Heiman D."/>
            <person name="Howarth C."/>
            <person name="Mehta T."/>
            <person name="Neiman D."/>
            <person name="Pearson M."/>
            <person name="Roberts A."/>
            <person name="Saif S."/>
            <person name="Shea T."/>
            <person name="Shenoy N."/>
            <person name="Sisk P."/>
            <person name="Stolte C."/>
            <person name="Sykes S."/>
            <person name="White J."/>
            <person name="Yandava C."/>
            <person name="Haas B."/>
            <person name="Nusbaum C."/>
            <person name="Birren B."/>
        </authorList>
    </citation>
    <scope>NUCLEOTIDE SEQUENCE [LARGE SCALE GENOMIC DNA]</scope>
    <source>
        <strain evidence="3">p1A1 Lamole</strain>
    </source>
</reference>
<evidence type="ECO:0000313" key="1">
    <source>
        <dbReference type="EMBL" id="KDE08773.1"/>
    </source>
</evidence>
<name>U5H0E6_USTV1</name>
<reference evidence="2" key="4">
    <citation type="submission" date="2015-06" db="UniProtKB">
        <authorList>
            <consortium name="EnsemblFungi"/>
        </authorList>
    </citation>
    <scope>IDENTIFICATION</scope>
</reference>
<dbReference type="InterPro" id="IPR011009">
    <property type="entry name" value="Kinase-like_dom_sf"/>
</dbReference>
<evidence type="ECO:0000313" key="3">
    <source>
        <dbReference type="Proteomes" id="UP000017200"/>
    </source>
</evidence>
<keyword evidence="3" id="KW-1185">Reference proteome</keyword>
<evidence type="ECO:0008006" key="4">
    <source>
        <dbReference type="Google" id="ProtNLM"/>
    </source>
</evidence>
<accession>U5H0E6</accession>
<proteinExistence type="predicted"/>
<dbReference type="Proteomes" id="UP000017200">
    <property type="component" value="Unassembled WGS sequence"/>
</dbReference>
<reference evidence="1" key="2">
    <citation type="submission" date="2010-11" db="EMBL/GenBank/DDBJ databases">
        <authorList>
            <consortium name="The Broad Institute Genome Sequencing Platform"/>
            <person name="Earl A."/>
            <person name="Ward D."/>
            <person name="Feldgarden M."/>
            <person name="Gevers D."/>
            <person name="Butler R."/>
            <person name="Young S.K."/>
            <person name="Zeng Q."/>
            <person name="Gargeya S."/>
            <person name="Fitzgerald M."/>
            <person name="Haas B."/>
            <person name="Abouelleil A."/>
            <person name="Alvarado L."/>
            <person name="Arachchi H.M."/>
            <person name="Berlin A."/>
            <person name="Brown A."/>
            <person name="Chapman S.B."/>
            <person name="Chen Z."/>
            <person name="Dunbar C."/>
            <person name="Freedman E."/>
            <person name="Gearin G."/>
            <person name="Gellesch M."/>
            <person name="Goldberg J."/>
            <person name="Griggs A."/>
            <person name="Gujja S."/>
            <person name="Heilman E."/>
            <person name="Heiman D."/>
            <person name="Howarth C."/>
            <person name="Larson L."/>
            <person name="Lui A."/>
            <person name="MacDonald P.J.P."/>
            <person name="Mehta T."/>
            <person name="Montmayeur A."/>
            <person name="Murphy C."/>
            <person name="Neiman D."/>
            <person name="Pearson M."/>
            <person name="Priest M."/>
            <person name="Roberts A."/>
            <person name="Saif S."/>
            <person name="Shea T."/>
            <person name="Shenoy N."/>
            <person name="Sisk P."/>
            <person name="Stolte C."/>
            <person name="Sykes S."/>
            <person name="White J."/>
            <person name="Yandava C."/>
            <person name="Wortman J."/>
            <person name="Nusbaum C."/>
            <person name="Birren B."/>
        </authorList>
    </citation>
    <scope>NUCLEOTIDE SEQUENCE</scope>
    <source>
        <strain evidence="1">P1A1 Lamole</strain>
    </source>
</reference>
<dbReference type="EMBL" id="GL541647">
    <property type="protein sequence ID" value="KDE08773.1"/>
    <property type="molecule type" value="Genomic_DNA"/>
</dbReference>
<reference evidence="1 3" key="3">
    <citation type="journal article" date="2015" name="BMC Genomics">
        <title>Sex and parasites: genomic and transcriptomic analysis of Microbotryum lychnidis-dioicae, the biotrophic and plant-castrating anther smut fungus.</title>
        <authorList>
            <person name="Perlin M.H."/>
            <person name="Amselem J."/>
            <person name="Fontanillas E."/>
            <person name="Toh S.S."/>
            <person name="Chen Z."/>
            <person name="Goldberg J."/>
            <person name="Duplessis S."/>
            <person name="Henrissat B."/>
            <person name="Young S."/>
            <person name="Zeng Q."/>
            <person name="Aguileta G."/>
            <person name="Petit E."/>
            <person name="Badouin H."/>
            <person name="Andrews J."/>
            <person name="Razeeq D."/>
            <person name="Gabaldon T."/>
            <person name="Quesneville H."/>
            <person name="Giraud T."/>
            <person name="Hood M.E."/>
            <person name="Schultz D.J."/>
            <person name="Cuomo C.A."/>
        </authorList>
    </citation>
    <scope>NUCLEOTIDE SEQUENCE [LARGE SCALE GENOMIC DNA]</scope>
    <source>
        <strain evidence="3">p1A1 Lamole</strain>
        <strain evidence="1">P1A1 Lamole</strain>
    </source>
</reference>
<gene>
    <name evidence="1" type="ORF">MVLG_00880</name>
</gene>
<dbReference type="HOGENOM" id="CLU_034773_0_0_1"/>
<sequence>MVMVAVDRSPRLASSYDAGDEVHAPELVRLVFDVIEHVLAQPSRLYAPGLAINENVAYLVVLDLETCRVATISDCWQTGFGELSAVLSVLLDVDVYTAGFPSFLSYKCLPSSGITAVSLLTSVFGSSAGRTVQLEEEKPIALLSSPAAKRGSVFSRSTAVFHLTRPSLQCESGGPGGSLGFSFVFKMKFVSPSTAKVELDMFEQITQAVDGGMLPPTVAKHLALFELAASLSQYQSQVEDTCLPPPPPAPEDFFQLVWPPPRGLLRRTLELLVLRNPTPLPAPLVDTALPGEATTLSIRHSLQVFDQLLAVLATLAEYHFHHRDLSVGHILHYQAHLVLVDWSAGIVARLSASESVSVGAEEAGFLRGSPDSAPLDWLH</sequence>